<dbReference type="OMA" id="HRMSDMS"/>
<dbReference type="STRING" id="1220926.S2K436"/>
<evidence type="ECO:0000313" key="6">
    <source>
        <dbReference type="Proteomes" id="UP000014254"/>
    </source>
</evidence>
<dbReference type="GO" id="GO:0003700">
    <property type="term" value="F:DNA-binding transcription factor activity"/>
    <property type="evidence" value="ECO:0007669"/>
    <property type="project" value="TreeGrafter"/>
</dbReference>
<feature type="domain" description="BHLH" evidence="4">
    <location>
        <begin position="426"/>
        <end position="477"/>
    </location>
</feature>
<feature type="region of interest" description="Disordered" evidence="3">
    <location>
        <begin position="366"/>
        <end position="425"/>
    </location>
</feature>
<evidence type="ECO:0000256" key="3">
    <source>
        <dbReference type="SAM" id="MobiDB-lite"/>
    </source>
</evidence>
<dbReference type="SMART" id="SM00353">
    <property type="entry name" value="HLH"/>
    <property type="match status" value="1"/>
</dbReference>
<dbReference type="GO" id="GO:0046983">
    <property type="term" value="F:protein dimerization activity"/>
    <property type="evidence" value="ECO:0007669"/>
    <property type="project" value="InterPro"/>
</dbReference>
<protein>
    <recommendedName>
        <fullName evidence="4">BHLH domain-containing protein</fullName>
    </recommendedName>
</protein>
<proteinExistence type="predicted"/>
<feature type="compositionally biased region" description="Basic and acidic residues" evidence="3">
    <location>
        <begin position="58"/>
        <end position="68"/>
    </location>
</feature>
<evidence type="ECO:0000259" key="4">
    <source>
        <dbReference type="PROSITE" id="PS50888"/>
    </source>
</evidence>
<dbReference type="Proteomes" id="UP000014254">
    <property type="component" value="Unassembled WGS sequence"/>
</dbReference>
<feature type="compositionally biased region" description="Polar residues" evidence="3">
    <location>
        <begin position="301"/>
        <end position="311"/>
    </location>
</feature>
<dbReference type="GO" id="GO:0003677">
    <property type="term" value="F:DNA binding"/>
    <property type="evidence" value="ECO:0007669"/>
    <property type="project" value="UniProtKB-KW"/>
</dbReference>
<feature type="compositionally biased region" description="Low complexity" evidence="3">
    <location>
        <begin position="94"/>
        <end position="105"/>
    </location>
</feature>
<organism evidence="5 6">
    <name type="scientific">Mucor circinelloides f. circinelloides (strain 1006PhL)</name>
    <name type="common">Mucormycosis agent</name>
    <name type="synonym">Calyptromyces circinelloides</name>
    <dbReference type="NCBI Taxonomy" id="1220926"/>
    <lineage>
        <taxon>Eukaryota</taxon>
        <taxon>Fungi</taxon>
        <taxon>Fungi incertae sedis</taxon>
        <taxon>Mucoromycota</taxon>
        <taxon>Mucoromycotina</taxon>
        <taxon>Mucoromycetes</taxon>
        <taxon>Mucorales</taxon>
        <taxon>Mucorineae</taxon>
        <taxon>Mucoraceae</taxon>
        <taxon>Mucor</taxon>
    </lineage>
</organism>
<feature type="region of interest" description="Disordered" evidence="3">
    <location>
        <begin position="190"/>
        <end position="224"/>
    </location>
</feature>
<dbReference type="OrthoDB" id="8964853at2759"/>
<dbReference type="Gene3D" id="4.10.280.10">
    <property type="entry name" value="Helix-loop-helix DNA-binding domain"/>
    <property type="match status" value="1"/>
</dbReference>
<sequence length="512" mass="58088">MDIIKAEENNFALPSARELLRSSSLSEKKEDEMMIDEPFVETTDAKPFLPSMQAISSHTDDYIRHRMSDMSVSQQQQQQQPQRPYDSVLATTKPLSPLEPSSQQSYYEPLSYSRRGSVTDPAAFHNHNFRRPSITDMSNLPLPNSTVVSRRGSIATTDYDYSSRSPSPSPFTSSKRYHENDAAATHPYALNNNSRRDSLPSNNVHHHHSSNGNSSSNSYEPYQRRHSIATAEPTYNHGNRNSVPSSTKYRAFKFPATIQESPNYRTYSAPPSPPQSALGNVGHQELMHENKDLKYNGTPGRKNSISRLPYTSNNNSSNGGGGSGGGPMLPSRRRPSILDDLNDGPSAEHLLVRRASMPVVASFHRSHYDRSSIPPPPPLPQQQQSRLHELRSEDSNESYATRHGSMSDSMMEEEKRKETPYSRSPELRISHKLAERKRRKEMKDLFDELRDSLPVEKNMKTSKWEILSKAVEYISLLKRRDYDMETEISGLRREIDMIKRERGNSSHNPPFA</sequence>
<reference evidence="6" key="1">
    <citation type="submission" date="2013-05" db="EMBL/GenBank/DDBJ databases">
        <title>The Genome sequence of Mucor circinelloides f. circinelloides 1006PhL.</title>
        <authorList>
            <consortium name="The Broad Institute Genomics Platform"/>
            <person name="Cuomo C."/>
            <person name="Earl A."/>
            <person name="Findley K."/>
            <person name="Lee S.C."/>
            <person name="Walker B."/>
            <person name="Young S."/>
            <person name="Zeng Q."/>
            <person name="Gargeya S."/>
            <person name="Fitzgerald M."/>
            <person name="Haas B."/>
            <person name="Abouelleil A."/>
            <person name="Allen A.W."/>
            <person name="Alvarado L."/>
            <person name="Arachchi H.M."/>
            <person name="Berlin A.M."/>
            <person name="Chapman S.B."/>
            <person name="Gainer-Dewar J."/>
            <person name="Goldberg J."/>
            <person name="Griggs A."/>
            <person name="Gujja S."/>
            <person name="Hansen M."/>
            <person name="Howarth C."/>
            <person name="Imamovic A."/>
            <person name="Ireland A."/>
            <person name="Larimer J."/>
            <person name="McCowan C."/>
            <person name="Murphy C."/>
            <person name="Pearson M."/>
            <person name="Poon T.W."/>
            <person name="Priest M."/>
            <person name="Roberts A."/>
            <person name="Saif S."/>
            <person name="Shea T."/>
            <person name="Sisk P."/>
            <person name="Sykes S."/>
            <person name="Wortman J."/>
            <person name="Nusbaum C."/>
            <person name="Birren B."/>
        </authorList>
    </citation>
    <scope>NUCLEOTIDE SEQUENCE [LARGE SCALE GENOMIC DNA]</scope>
    <source>
        <strain evidence="6">1006PhL</strain>
    </source>
</reference>
<dbReference type="VEuPathDB" id="FungiDB:HMPREF1544_06283"/>
<name>S2K436_MUCC1</name>
<dbReference type="EMBL" id="KE123978">
    <property type="protein sequence ID" value="EPB86960.1"/>
    <property type="molecule type" value="Genomic_DNA"/>
</dbReference>
<feature type="region of interest" description="Disordered" evidence="3">
    <location>
        <begin position="229"/>
        <end position="248"/>
    </location>
</feature>
<dbReference type="InParanoid" id="S2K436"/>
<dbReference type="Pfam" id="PF00010">
    <property type="entry name" value="HLH"/>
    <property type="match status" value="1"/>
</dbReference>
<dbReference type="InterPro" id="IPR036638">
    <property type="entry name" value="HLH_DNA-bd_sf"/>
</dbReference>
<feature type="compositionally biased region" description="Polar residues" evidence="3">
    <location>
        <begin position="135"/>
        <end position="151"/>
    </location>
</feature>
<accession>S2K436</accession>
<feature type="compositionally biased region" description="Polar residues" evidence="3">
    <location>
        <begin position="236"/>
        <end position="248"/>
    </location>
</feature>
<dbReference type="SUPFAM" id="SSF47459">
    <property type="entry name" value="HLH, helix-loop-helix DNA-binding domain"/>
    <property type="match status" value="1"/>
</dbReference>
<evidence type="ECO:0000313" key="5">
    <source>
        <dbReference type="EMBL" id="EPB86960.1"/>
    </source>
</evidence>
<feature type="compositionally biased region" description="Gly residues" evidence="3">
    <location>
        <begin position="318"/>
        <end position="327"/>
    </location>
</feature>
<keyword evidence="1" id="KW-0238">DNA-binding</keyword>
<dbReference type="PANTHER" id="PTHR10328">
    <property type="entry name" value="PROTEIN MAX MYC-ASSOCIATED FACTOR X"/>
    <property type="match status" value="1"/>
</dbReference>
<evidence type="ECO:0000256" key="2">
    <source>
        <dbReference type="ARBA" id="ARBA00023242"/>
    </source>
</evidence>
<evidence type="ECO:0000256" key="1">
    <source>
        <dbReference type="ARBA" id="ARBA00023125"/>
    </source>
</evidence>
<dbReference type="GO" id="GO:0045944">
    <property type="term" value="P:positive regulation of transcription by RNA polymerase II"/>
    <property type="evidence" value="ECO:0007669"/>
    <property type="project" value="TreeGrafter"/>
</dbReference>
<dbReference type="PROSITE" id="PS50888">
    <property type="entry name" value="BHLH"/>
    <property type="match status" value="1"/>
</dbReference>
<dbReference type="AlphaFoldDB" id="S2K436"/>
<dbReference type="InterPro" id="IPR011598">
    <property type="entry name" value="bHLH_dom"/>
</dbReference>
<dbReference type="eggNOG" id="KOG2483">
    <property type="taxonomic scope" value="Eukaryota"/>
</dbReference>
<feature type="region of interest" description="Disordered" evidence="3">
    <location>
        <begin position="157"/>
        <end position="176"/>
    </location>
</feature>
<keyword evidence="2" id="KW-0539">Nucleus</keyword>
<feature type="compositionally biased region" description="Low complexity" evidence="3">
    <location>
        <begin position="162"/>
        <end position="174"/>
    </location>
</feature>
<dbReference type="PANTHER" id="PTHR10328:SF15">
    <property type="entry name" value="BHLH TRANSCRIPTION FACTOR"/>
    <property type="match status" value="1"/>
</dbReference>
<feature type="region of interest" description="Disordered" evidence="3">
    <location>
        <begin position="292"/>
        <end position="342"/>
    </location>
</feature>
<feature type="region of interest" description="Disordered" evidence="3">
    <location>
        <begin position="56"/>
        <end position="151"/>
    </location>
</feature>
<dbReference type="GO" id="GO:0090575">
    <property type="term" value="C:RNA polymerase II transcription regulator complex"/>
    <property type="evidence" value="ECO:0007669"/>
    <property type="project" value="TreeGrafter"/>
</dbReference>
<feature type="compositionally biased region" description="Basic and acidic residues" evidence="3">
    <location>
        <begin position="412"/>
        <end position="425"/>
    </location>
</feature>
<keyword evidence="6" id="KW-1185">Reference proteome</keyword>
<gene>
    <name evidence="5" type="ORF">HMPREF1544_06283</name>
</gene>